<evidence type="ECO:0000313" key="2">
    <source>
        <dbReference type="Proteomes" id="UP001157502"/>
    </source>
</evidence>
<dbReference type="Proteomes" id="UP001157502">
    <property type="component" value="Chromosome 25"/>
</dbReference>
<reference evidence="1" key="1">
    <citation type="submission" date="2021-05" db="EMBL/GenBank/DDBJ databases">
        <authorList>
            <person name="Pan Q."/>
            <person name="Jouanno E."/>
            <person name="Zahm M."/>
            <person name="Klopp C."/>
            <person name="Cabau C."/>
            <person name="Louis A."/>
            <person name="Berthelot C."/>
            <person name="Parey E."/>
            <person name="Roest Crollius H."/>
            <person name="Montfort J."/>
            <person name="Robinson-Rechavi M."/>
            <person name="Bouchez O."/>
            <person name="Lampietro C."/>
            <person name="Lopez Roques C."/>
            <person name="Donnadieu C."/>
            <person name="Postlethwait J."/>
            <person name="Bobe J."/>
            <person name="Dillon D."/>
            <person name="Chandos A."/>
            <person name="von Hippel F."/>
            <person name="Guiguen Y."/>
        </authorList>
    </citation>
    <scope>NUCLEOTIDE SEQUENCE</scope>
    <source>
        <strain evidence="1">YG-Jan2019</strain>
    </source>
</reference>
<proteinExistence type="predicted"/>
<name>A0ACC2FLF5_DALPE</name>
<gene>
    <name evidence="1" type="ORF">DPEC_G00275760</name>
</gene>
<evidence type="ECO:0000313" key="1">
    <source>
        <dbReference type="EMBL" id="KAJ7992171.1"/>
    </source>
</evidence>
<organism evidence="1 2">
    <name type="scientific">Dallia pectoralis</name>
    <name type="common">Alaska blackfish</name>
    <dbReference type="NCBI Taxonomy" id="75939"/>
    <lineage>
        <taxon>Eukaryota</taxon>
        <taxon>Metazoa</taxon>
        <taxon>Chordata</taxon>
        <taxon>Craniata</taxon>
        <taxon>Vertebrata</taxon>
        <taxon>Euteleostomi</taxon>
        <taxon>Actinopterygii</taxon>
        <taxon>Neopterygii</taxon>
        <taxon>Teleostei</taxon>
        <taxon>Protacanthopterygii</taxon>
        <taxon>Esociformes</taxon>
        <taxon>Umbridae</taxon>
        <taxon>Dallia</taxon>
    </lineage>
</organism>
<accession>A0ACC2FLF5</accession>
<dbReference type="EMBL" id="CM055752">
    <property type="protein sequence ID" value="KAJ7992171.1"/>
    <property type="molecule type" value="Genomic_DNA"/>
</dbReference>
<protein>
    <submittedName>
        <fullName evidence="1">Uncharacterized protein</fullName>
    </submittedName>
</protein>
<comment type="caution">
    <text evidence="1">The sequence shown here is derived from an EMBL/GenBank/DDBJ whole genome shotgun (WGS) entry which is preliminary data.</text>
</comment>
<keyword evidence="2" id="KW-1185">Reference proteome</keyword>
<sequence length="1770" mass="202438">MHPYCMLHTSPDLNSIVMVPPQVYFLNAGTLFSMFIKLTILVNCWFMTQTDYSEISKIAEYVFIGIYTFEAVVKVLSRGFCFGRFTFLRDPWNWLDVMVIILAFFTELLDLGDVSVLRMLRVIRVLKVFPLAHGLKNVLDSQIRSLKKLADAMMISLFCLTMFALIGLQLFMGNLRQKCVQWPVDVPTNISFDTWDYQAYISDTANYYYLPQAKEPLGCGNSSYSGHCPTGYVCIKAGQNPNYGYTSFDNFGWASLSLFQLMTRDYWENLYRLTIRRAGTPYMIFFVVVIFLGSFYLISLILAAVAMAYLEQRETSLAERKKQEAEYRRIRRLLIKQKEVEKTSEHKESKEQLEVADLLKKTPCSPRVYSQVDLEDVEVDPRPCSPCWYKFSDIFLKWNCCVPWVTFKKWMYLIVMDPFVDLGITICVILNVIFLTLEHYPISWAFVDMLIVANFVFIAIYTAEMVLKVIAMDPYYYFQSGWNILDFTIVVTGLFELLLADTEGLSALRCLRLMRIFKSSKFWPGFKRMLKTIRISVRNLGNHVLLLAIVIFIFAVAGMQLFGKNYRDCVCKISEDCTLPRWHMHDFFHAFLIIFRVLCGEWIETMWDCMEVAGQGMCLVFYLLVIFIGNLVLVNFFVALLLRSNSQVDLKEGREMNNLQIAIGRITKGFNRLRAVLGWRSNDSAAAGGTNGNMDALQKNNPDPVNPPTTVELKRMDTWADDVPIARMDSDNEDVEASSEKCAKGPIELKPLAENNGSSACVTVEKQKEQVDPTSAENCRTKRTCWGNFRRTCLLIVEHGYFKTFLVFIVLMSSGALAFEDVHLPQRTTLKVTLEYADQVFTFVFVIEMLLKWAAYGFKAYFTNAWCWLDFLILDVSLINLLGEAVGFPLFGGFRALISLRILSRFKGMKVILNVLGGSFTSLFSVLLVCLVCWLIFNIMGVNMFGGRFHYCFNATSGKMLPADIVNNRTECSDLLFQNDSVRWMNAQVNFDNTANGYLSLLQIVTFKGWMDIMYHAVDSRYVEDQPIYEDNLYMYIYFVIFIIFGSFFTLNLFIGVIFDNFNQQKKKIRGRNIFMTEEQNKNAVKKLRSKKKPVPRPANKIAGLIFDVISRPSFDIFIMVLISLNMVMLMVETDDQSMEKEEILYLINLVFVVLYVIECALKLTALRRYYFTDGLNTADFVITVLYVVGTFLAEVIKMYFTSPTLFRIIRIVRTLLVLRLIKGSKRICSLLFALRRSLPALFNIGMVLFVVMYFYSILGMFYFPYLKHGAGIDEIFNFETFGNSFMCLFTILTTAGWDSFLLPMLNTPPDCDPYQEHPGTNAVGNCGTPLFGILFLCGYMAFCFLLLVNMSIAVILEILENFNVATEESSDPLCEDDFEMFYETWEKFDPDASQFISYDILSEFCDTLKDPLRIPKPNTIKLIYMDLPLVAGDKIHCLDILLALTTEALGESGEMDSMKQSMEEKFMANNPSKVSYEPITTTLRRKQEKNQQLLGSRIRANPSSGLGGAGGLQKTGDMVRGQGGLSQLSGCWEGLGRSRLQRIRREGQRVCDLSSTSWGSLLDLQWQSGSEVNQPVQGPVFLLMPVLLVVGYLSHGAAMENQRLFNIAVNRVQHLHLVAQKMFNDFEGTLLPDERRQLNKIFLLDFCNSDSIVSPIDKHETQKSSYPSQSLTHTMSNSLNPNQISEKLSDLKVGINLLIQGNQEDILSLDDNDSQQLPPYGNYYQSLGDNVNIRRNYELLACFKKDMHKVETYLTVAKCRRSLESNCTL</sequence>